<evidence type="ECO:0000313" key="1">
    <source>
        <dbReference type="EMBL" id="KAK7401468.1"/>
    </source>
</evidence>
<protein>
    <submittedName>
        <fullName evidence="1">Uncharacterized protein</fullName>
    </submittedName>
</protein>
<reference evidence="1 2" key="1">
    <citation type="submission" date="2024-01" db="EMBL/GenBank/DDBJ databases">
        <title>The genomes of 5 underutilized Papilionoideae crops provide insights into root nodulation and disease resistanc.</title>
        <authorList>
            <person name="Jiang F."/>
        </authorList>
    </citation>
    <scope>NUCLEOTIDE SEQUENCE [LARGE SCALE GENOMIC DNA]</scope>
    <source>
        <strain evidence="1">DUOXIRENSHENG_FW03</strain>
        <tissue evidence="1">Leaves</tissue>
    </source>
</reference>
<dbReference type="AlphaFoldDB" id="A0AAN9XPA9"/>
<proteinExistence type="predicted"/>
<evidence type="ECO:0000313" key="2">
    <source>
        <dbReference type="Proteomes" id="UP001386955"/>
    </source>
</evidence>
<comment type="caution">
    <text evidence="1">The sequence shown here is derived from an EMBL/GenBank/DDBJ whole genome shotgun (WGS) entry which is preliminary data.</text>
</comment>
<gene>
    <name evidence="1" type="ORF">VNO78_12978</name>
</gene>
<dbReference type="Proteomes" id="UP001386955">
    <property type="component" value="Unassembled WGS sequence"/>
</dbReference>
<dbReference type="EMBL" id="JAYMYS010000003">
    <property type="protein sequence ID" value="KAK7401468.1"/>
    <property type="molecule type" value="Genomic_DNA"/>
</dbReference>
<sequence length="73" mass="8459">MRDWFLWLCKRCRSLKPQSPLGHSQLRLCPSASCSTRLHLLRSLRWWLRAALLLPFAPSTATGHKVVLSISRF</sequence>
<name>A0AAN9XPA9_PSOTE</name>
<organism evidence="1 2">
    <name type="scientific">Psophocarpus tetragonolobus</name>
    <name type="common">Winged bean</name>
    <name type="synonym">Dolichos tetragonolobus</name>
    <dbReference type="NCBI Taxonomy" id="3891"/>
    <lineage>
        <taxon>Eukaryota</taxon>
        <taxon>Viridiplantae</taxon>
        <taxon>Streptophyta</taxon>
        <taxon>Embryophyta</taxon>
        <taxon>Tracheophyta</taxon>
        <taxon>Spermatophyta</taxon>
        <taxon>Magnoliopsida</taxon>
        <taxon>eudicotyledons</taxon>
        <taxon>Gunneridae</taxon>
        <taxon>Pentapetalae</taxon>
        <taxon>rosids</taxon>
        <taxon>fabids</taxon>
        <taxon>Fabales</taxon>
        <taxon>Fabaceae</taxon>
        <taxon>Papilionoideae</taxon>
        <taxon>50 kb inversion clade</taxon>
        <taxon>NPAAA clade</taxon>
        <taxon>indigoferoid/millettioid clade</taxon>
        <taxon>Phaseoleae</taxon>
        <taxon>Psophocarpus</taxon>
    </lineage>
</organism>
<accession>A0AAN9XPA9</accession>
<keyword evidence="2" id="KW-1185">Reference proteome</keyword>